<comment type="caution">
    <text evidence="2">The sequence shown here is derived from an EMBL/GenBank/DDBJ whole genome shotgun (WGS) entry which is preliminary data.</text>
</comment>
<keyword evidence="3" id="KW-1185">Reference proteome</keyword>
<organism evidence="2 3">
    <name type="scientific">Sphagnurus paluster</name>
    <dbReference type="NCBI Taxonomy" id="117069"/>
    <lineage>
        <taxon>Eukaryota</taxon>
        <taxon>Fungi</taxon>
        <taxon>Dikarya</taxon>
        <taxon>Basidiomycota</taxon>
        <taxon>Agaricomycotina</taxon>
        <taxon>Agaricomycetes</taxon>
        <taxon>Agaricomycetidae</taxon>
        <taxon>Agaricales</taxon>
        <taxon>Tricholomatineae</taxon>
        <taxon>Lyophyllaceae</taxon>
        <taxon>Sphagnurus</taxon>
    </lineage>
</organism>
<gene>
    <name evidence="2" type="ORF">H0H81_000776</name>
</gene>
<dbReference type="InterPro" id="IPR018392">
    <property type="entry name" value="LysM"/>
</dbReference>
<dbReference type="AlphaFoldDB" id="A0A9P7GP25"/>
<evidence type="ECO:0000256" key="1">
    <source>
        <dbReference type="SAM" id="MobiDB-lite"/>
    </source>
</evidence>
<dbReference type="SUPFAM" id="SSF54106">
    <property type="entry name" value="LysM domain"/>
    <property type="match status" value="1"/>
</dbReference>
<reference evidence="2" key="2">
    <citation type="submission" date="2021-10" db="EMBL/GenBank/DDBJ databases">
        <title>Phylogenomics reveals ancestral predisposition of the termite-cultivated fungus Termitomyces towards a domesticated lifestyle.</title>
        <authorList>
            <person name="Auxier B."/>
            <person name="Grum-Grzhimaylo A."/>
            <person name="Cardenas M.E."/>
            <person name="Lodge J.D."/>
            <person name="Laessoe T."/>
            <person name="Pedersen O."/>
            <person name="Smith M.E."/>
            <person name="Kuyper T.W."/>
            <person name="Franco-Molano E.A."/>
            <person name="Baroni T.J."/>
            <person name="Aanen D.K."/>
        </authorList>
    </citation>
    <scope>NUCLEOTIDE SEQUENCE</scope>
    <source>
        <strain evidence="2">D49</strain>
    </source>
</reference>
<evidence type="ECO:0008006" key="4">
    <source>
        <dbReference type="Google" id="ProtNLM"/>
    </source>
</evidence>
<evidence type="ECO:0000313" key="2">
    <source>
        <dbReference type="EMBL" id="KAG5653389.1"/>
    </source>
</evidence>
<dbReference type="InterPro" id="IPR036779">
    <property type="entry name" value="LysM_dom_sf"/>
</dbReference>
<evidence type="ECO:0000313" key="3">
    <source>
        <dbReference type="Proteomes" id="UP000717328"/>
    </source>
</evidence>
<reference evidence="2" key="1">
    <citation type="submission" date="2021-02" db="EMBL/GenBank/DDBJ databases">
        <authorList>
            <person name="Nieuwenhuis M."/>
            <person name="Van De Peppel L.J.J."/>
        </authorList>
    </citation>
    <scope>NUCLEOTIDE SEQUENCE</scope>
    <source>
        <strain evidence="2">D49</strain>
    </source>
</reference>
<dbReference type="Proteomes" id="UP000717328">
    <property type="component" value="Unassembled WGS sequence"/>
</dbReference>
<protein>
    <recommendedName>
        <fullName evidence="4">LysM domain-containing protein</fullName>
    </recommendedName>
</protein>
<dbReference type="Gene3D" id="3.10.350.10">
    <property type="entry name" value="LysM domain"/>
    <property type="match status" value="1"/>
</dbReference>
<sequence length="240" mass="27937">MKDEDTFVLGDDSDFEDEKEEDPTTALDADSAFQDISNSFESKALHQATPSLTSVDMKLPELQKDEQRVADALPVKYQINRSDTLQGIVLRYGLDAYELCRLNNLPPSTLKTTPHVLHTRRFLIFPLNTGRTEFLLNNETPDRVREREARRGKERAEKRLQMLTKEADWRVAKAYVAIADDLAAEAEKTEEWHRERKEYAGDNAPVATVRPLNLEERAIMKYLDDNEWEEAQRREWSRRR</sequence>
<accession>A0A9P7GP25</accession>
<feature type="region of interest" description="Disordered" evidence="1">
    <location>
        <begin position="1"/>
        <end position="25"/>
    </location>
</feature>
<dbReference type="EMBL" id="JABCKI010000056">
    <property type="protein sequence ID" value="KAG5653389.1"/>
    <property type="molecule type" value="Genomic_DNA"/>
</dbReference>
<name>A0A9P7GP25_9AGAR</name>
<proteinExistence type="predicted"/>
<dbReference type="CDD" id="cd00118">
    <property type="entry name" value="LysM"/>
    <property type="match status" value="1"/>
</dbReference>
<dbReference type="OrthoDB" id="2107166at2759"/>
<feature type="compositionally biased region" description="Acidic residues" evidence="1">
    <location>
        <begin position="11"/>
        <end position="23"/>
    </location>
</feature>